<dbReference type="PANTHER" id="PTHR13345">
    <property type="entry name" value="MEDIATOR OF RNA POLYMERASE II TRANSCRIPTION SUBUNIT 10"/>
    <property type="match status" value="1"/>
</dbReference>
<keyword evidence="5 9" id="KW-0010">Activator</keyword>
<dbReference type="InterPro" id="IPR019145">
    <property type="entry name" value="Mediator_Med10"/>
</dbReference>
<dbReference type="OrthoDB" id="337270at2759"/>
<comment type="subunit">
    <text evidence="9">Component of the Mediator complex.</text>
</comment>
<dbReference type="Pfam" id="PF09748">
    <property type="entry name" value="Med10"/>
    <property type="match status" value="1"/>
</dbReference>
<proteinExistence type="inferred from homology"/>
<evidence type="ECO:0000256" key="5">
    <source>
        <dbReference type="ARBA" id="ARBA00023159"/>
    </source>
</evidence>
<keyword evidence="12" id="KW-1185">Reference proteome</keyword>
<dbReference type="GO" id="GO:0006357">
    <property type="term" value="P:regulation of transcription by RNA polymerase II"/>
    <property type="evidence" value="ECO:0007669"/>
    <property type="project" value="InterPro"/>
</dbReference>
<evidence type="ECO:0000313" key="12">
    <source>
        <dbReference type="Proteomes" id="UP000243498"/>
    </source>
</evidence>
<evidence type="ECO:0000256" key="4">
    <source>
        <dbReference type="ARBA" id="ARBA00023015"/>
    </source>
</evidence>
<keyword evidence="6 9" id="KW-0804">Transcription</keyword>
<reference evidence="11 12" key="1">
    <citation type="journal article" date="2016" name="Genome Biol. Evol.">
        <title>Divergent and convergent evolution of fungal pathogenicity.</title>
        <authorList>
            <person name="Shang Y."/>
            <person name="Xiao G."/>
            <person name="Zheng P."/>
            <person name="Cen K."/>
            <person name="Zhan S."/>
            <person name="Wang C."/>
        </authorList>
    </citation>
    <scope>NUCLEOTIDE SEQUENCE [LARGE SCALE GENOMIC DNA]</scope>
    <source>
        <strain evidence="11 12">RCEF 4871</strain>
    </source>
</reference>
<evidence type="ECO:0000256" key="1">
    <source>
        <dbReference type="ARBA" id="ARBA00004123"/>
    </source>
</evidence>
<feature type="region of interest" description="Disordered" evidence="10">
    <location>
        <begin position="30"/>
        <end position="60"/>
    </location>
</feature>
<dbReference type="Proteomes" id="UP000243498">
    <property type="component" value="Unassembled WGS sequence"/>
</dbReference>
<evidence type="ECO:0000313" key="11">
    <source>
        <dbReference type="EMBL" id="OAA50441.1"/>
    </source>
</evidence>
<accession>A0A167JL45</accession>
<evidence type="ECO:0000256" key="6">
    <source>
        <dbReference type="ARBA" id="ARBA00023163"/>
    </source>
</evidence>
<comment type="subcellular location">
    <subcellularLocation>
        <location evidence="1 9">Nucleus</location>
    </subcellularLocation>
</comment>
<comment type="function">
    <text evidence="9">Component of the Mediator complex, a coactivator involved in the regulated transcription of nearly all RNA polymerase II-dependent genes. Mediator functions as a bridge to convey information from gene-specific regulatory proteins to the basal RNA polymerase II transcription machinery. Mediator is recruited to promoters by direct interactions with regulatory proteins and serves as a scaffold for the assembly of a functional preinitiation complex with RNA polymerase II and the general transcription factors.</text>
</comment>
<organism evidence="11 12">
    <name type="scientific">Metarhizium rileyi (strain RCEF 4871)</name>
    <name type="common">Nomuraea rileyi</name>
    <dbReference type="NCBI Taxonomy" id="1649241"/>
    <lineage>
        <taxon>Eukaryota</taxon>
        <taxon>Fungi</taxon>
        <taxon>Dikarya</taxon>
        <taxon>Ascomycota</taxon>
        <taxon>Pezizomycotina</taxon>
        <taxon>Sordariomycetes</taxon>
        <taxon>Hypocreomycetidae</taxon>
        <taxon>Hypocreales</taxon>
        <taxon>Clavicipitaceae</taxon>
        <taxon>Metarhizium</taxon>
    </lineage>
</organism>
<evidence type="ECO:0000256" key="2">
    <source>
        <dbReference type="ARBA" id="ARBA00005389"/>
    </source>
</evidence>
<dbReference type="PANTHER" id="PTHR13345:SF13">
    <property type="entry name" value="MEDIATOR OF RNA POLYMERASE II TRANSCRIPTION SUBUNIT 10"/>
    <property type="match status" value="1"/>
</dbReference>
<comment type="caution">
    <text evidence="11">The sequence shown here is derived from an EMBL/GenBank/DDBJ whole genome shotgun (WGS) entry which is preliminary data.</text>
</comment>
<protein>
    <recommendedName>
        <fullName evidence="3 9">Mediator of RNA polymerase II transcription subunit 10</fullName>
    </recommendedName>
    <alternativeName>
        <fullName evidence="8 9">Mediator complex subunit 10</fullName>
    </alternativeName>
</protein>
<dbReference type="GO" id="GO:0003712">
    <property type="term" value="F:transcription coregulator activity"/>
    <property type="evidence" value="ECO:0007669"/>
    <property type="project" value="InterPro"/>
</dbReference>
<evidence type="ECO:0000256" key="3">
    <source>
        <dbReference type="ARBA" id="ARBA00019617"/>
    </source>
</evidence>
<dbReference type="EMBL" id="AZHC01000002">
    <property type="protein sequence ID" value="OAA50441.1"/>
    <property type="molecule type" value="Genomic_DNA"/>
</dbReference>
<dbReference type="AlphaFoldDB" id="A0A167JL45"/>
<evidence type="ECO:0000256" key="7">
    <source>
        <dbReference type="ARBA" id="ARBA00023242"/>
    </source>
</evidence>
<evidence type="ECO:0000256" key="10">
    <source>
        <dbReference type="SAM" id="MobiDB-lite"/>
    </source>
</evidence>
<sequence>MSGTFKARSHNLADMDFWLFDNPAEVVPGNNCLPGTGSSTQSPLPLTHHHHQPSRVSTQTSKPIINLIASTTMAPVDRLDHDVLEQQLKDIIQDLYQVMVQVSTYDTTGRPSRDVLSNEIKTFSSSLQALHATTSGSASLPCVPPELLEYVENGRNPDIYTREFVELVRRGNQLMRGKMHAFGEFRDVLAREMAAALPEVRADVDRVVRETGGAALSATETEINGAAASSGNGSKVD</sequence>
<name>A0A167JL45_METRR</name>
<evidence type="ECO:0000256" key="9">
    <source>
        <dbReference type="RuleBase" id="RU364146"/>
    </source>
</evidence>
<comment type="similarity">
    <text evidence="2 9">Belongs to the Mediator complex subunit 10 family.</text>
</comment>
<evidence type="ECO:0000256" key="8">
    <source>
        <dbReference type="ARBA" id="ARBA00032004"/>
    </source>
</evidence>
<dbReference type="GO" id="GO:0016592">
    <property type="term" value="C:mediator complex"/>
    <property type="evidence" value="ECO:0007669"/>
    <property type="project" value="InterPro"/>
</dbReference>
<gene>
    <name evidence="9" type="primary">MED10</name>
    <name evidence="11" type="ORF">NOR_00891</name>
</gene>
<keyword evidence="7 9" id="KW-0539">Nucleus</keyword>
<keyword evidence="4 9" id="KW-0805">Transcription regulation</keyword>
<dbReference type="STRING" id="1081105.A0A167JL45"/>